<proteinExistence type="predicted"/>
<accession>A0ABR4AFD5</accession>
<evidence type="ECO:0000256" key="3">
    <source>
        <dbReference type="ARBA" id="ARBA00022989"/>
    </source>
</evidence>
<feature type="transmembrane region" description="Helical" evidence="5">
    <location>
        <begin position="368"/>
        <end position="400"/>
    </location>
</feature>
<keyword evidence="2 5" id="KW-0812">Transmembrane</keyword>
<evidence type="ECO:0000256" key="1">
    <source>
        <dbReference type="ARBA" id="ARBA00004141"/>
    </source>
</evidence>
<evidence type="ECO:0008006" key="8">
    <source>
        <dbReference type="Google" id="ProtNLM"/>
    </source>
</evidence>
<feature type="transmembrane region" description="Helical" evidence="5">
    <location>
        <begin position="12"/>
        <end position="32"/>
    </location>
</feature>
<keyword evidence="3 5" id="KW-1133">Transmembrane helix</keyword>
<evidence type="ECO:0000313" key="7">
    <source>
        <dbReference type="Proteomes" id="UP001590950"/>
    </source>
</evidence>
<name>A0ABR4AFD5_9LECA</name>
<dbReference type="PANTHER" id="PTHR23507">
    <property type="entry name" value="ZGC:174356"/>
    <property type="match status" value="1"/>
</dbReference>
<evidence type="ECO:0000256" key="2">
    <source>
        <dbReference type="ARBA" id="ARBA00022692"/>
    </source>
</evidence>
<keyword evidence="4 5" id="KW-0472">Membrane</keyword>
<evidence type="ECO:0000256" key="5">
    <source>
        <dbReference type="SAM" id="Phobius"/>
    </source>
</evidence>
<feature type="transmembrane region" description="Helical" evidence="5">
    <location>
        <begin position="459"/>
        <end position="479"/>
    </location>
</feature>
<feature type="transmembrane region" description="Helical" evidence="5">
    <location>
        <begin position="296"/>
        <end position="315"/>
    </location>
</feature>
<dbReference type="SUPFAM" id="SSF103473">
    <property type="entry name" value="MFS general substrate transporter"/>
    <property type="match status" value="1"/>
</dbReference>
<protein>
    <recommendedName>
        <fullName evidence="8">MFS general substrate transporter</fullName>
    </recommendedName>
</protein>
<sequence length="505" mass="55466">MSHNIAHGKPSVNRQVFLLGAVLNFGYLASCIQQSSRVYLFQQAQCLTYYKIYDPTKIDSYHGVAEALCKLDEIQSPLSIIEGIDSFLQFLPGISSSRLRRLHYSYPRRPLRGLSLPISLPRAHVLTFALLNDFSTSHSCYLQGAPATCRPTASDGVEHDMLWTRRAQLYSLLTKFYNYISGSWLLCAVGGSAIGSILLSDHVWLLNSLSIVCYALTACLAAVIPSQCGRDAYSTEDSQPILLASEGSDAQTSSPDRIGLPRRSNTKRPLMRILLHSWQGSYQSILALFYLPNPTFTVIFVFLINGLAARIEILLPQYISLLLHWPLATVNRALALKSLVSSIVFFALPTLRDVYLKPRMTTPQIDLFIVQAALLANLIGLIGIGFSAPAIFFGVAMCVYTAGNGTYDSLTAYGTLTLPPGEEVSEFYVRTGLVNTLAAMVGAPAWSLVFSYALKSESLPWGLPFWLCAGLLGLGVVAVRSLRTWKASGVDERHYDRVASEEGGE</sequence>
<feature type="transmembrane region" description="Helical" evidence="5">
    <location>
        <begin position="327"/>
        <end position="348"/>
    </location>
</feature>
<dbReference type="InterPro" id="IPR036259">
    <property type="entry name" value="MFS_trans_sf"/>
</dbReference>
<dbReference type="PANTHER" id="PTHR23507:SF1">
    <property type="entry name" value="FI18259P1-RELATED"/>
    <property type="match status" value="1"/>
</dbReference>
<dbReference type="Proteomes" id="UP001590950">
    <property type="component" value="Unassembled WGS sequence"/>
</dbReference>
<comment type="caution">
    <text evidence="6">The sequence shown here is derived from an EMBL/GenBank/DDBJ whole genome shotgun (WGS) entry which is preliminary data.</text>
</comment>
<dbReference type="EMBL" id="JBEFKJ010000010">
    <property type="protein sequence ID" value="KAL2043788.1"/>
    <property type="molecule type" value="Genomic_DNA"/>
</dbReference>
<feature type="transmembrane region" description="Helical" evidence="5">
    <location>
        <begin position="176"/>
        <end position="198"/>
    </location>
</feature>
<feature type="transmembrane region" description="Helical" evidence="5">
    <location>
        <begin position="204"/>
        <end position="224"/>
    </location>
</feature>
<comment type="subcellular location">
    <subcellularLocation>
        <location evidence="1">Membrane</location>
        <topology evidence="1">Multi-pass membrane protein</topology>
    </subcellularLocation>
</comment>
<reference evidence="6 7" key="1">
    <citation type="submission" date="2024-09" db="EMBL/GenBank/DDBJ databases">
        <title>Rethinking Asexuality: The Enigmatic Case of Functional Sexual Genes in Lepraria (Stereocaulaceae).</title>
        <authorList>
            <person name="Doellman M."/>
            <person name="Sun Y."/>
            <person name="Barcenas-Pena A."/>
            <person name="Lumbsch H.T."/>
            <person name="Grewe F."/>
        </authorList>
    </citation>
    <scope>NUCLEOTIDE SEQUENCE [LARGE SCALE GENOMIC DNA]</scope>
    <source>
        <strain evidence="6 7">Mercado 3170</strain>
    </source>
</reference>
<keyword evidence="7" id="KW-1185">Reference proteome</keyword>
<organism evidence="6 7">
    <name type="scientific">Stereocaulon virgatum</name>
    <dbReference type="NCBI Taxonomy" id="373712"/>
    <lineage>
        <taxon>Eukaryota</taxon>
        <taxon>Fungi</taxon>
        <taxon>Dikarya</taxon>
        <taxon>Ascomycota</taxon>
        <taxon>Pezizomycotina</taxon>
        <taxon>Lecanoromycetes</taxon>
        <taxon>OSLEUM clade</taxon>
        <taxon>Lecanoromycetidae</taxon>
        <taxon>Lecanorales</taxon>
        <taxon>Lecanorineae</taxon>
        <taxon>Stereocaulaceae</taxon>
        <taxon>Stereocaulon</taxon>
    </lineage>
</organism>
<gene>
    <name evidence="6" type="ORF">N7G274_003307</name>
</gene>
<evidence type="ECO:0000313" key="6">
    <source>
        <dbReference type="EMBL" id="KAL2043788.1"/>
    </source>
</evidence>
<evidence type="ECO:0000256" key="4">
    <source>
        <dbReference type="ARBA" id="ARBA00023136"/>
    </source>
</evidence>